<dbReference type="Gene3D" id="1.10.510.10">
    <property type="entry name" value="Transferase(Phosphotransferase) domain 1"/>
    <property type="match status" value="1"/>
</dbReference>
<protein>
    <recommendedName>
        <fullName evidence="1">Protein kinase domain-containing protein</fullName>
    </recommendedName>
</protein>
<dbReference type="GO" id="GO:0010506">
    <property type="term" value="P:regulation of autophagy"/>
    <property type="evidence" value="ECO:0007669"/>
    <property type="project" value="InterPro"/>
</dbReference>
<comment type="caution">
    <text evidence="2">The sequence shown here is derived from an EMBL/GenBank/DDBJ whole genome shotgun (WGS) entry which is preliminary data.</text>
</comment>
<dbReference type="GO" id="GO:0004674">
    <property type="term" value="F:protein serine/threonine kinase activity"/>
    <property type="evidence" value="ECO:0007669"/>
    <property type="project" value="InterPro"/>
</dbReference>
<evidence type="ECO:0000313" key="3">
    <source>
        <dbReference type="Proteomes" id="UP000324800"/>
    </source>
</evidence>
<dbReference type="Pfam" id="PF00069">
    <property type="entry name" value="Pkinase"/>
    <property type="match status" value="1"/>
</dbReference>
<name>A0A5J4UR23_9EUKA</name>
<evidence type="ECO:0000259" key="1">
    <source>
        <dbReference type="PROSITE" id="PS50011"/>
    </source>
</evidence>
<dbReference type="SUPFAM" id="SSF56112">
    <property type="entry name" value="Protein kinase-like (PK-like)"/>
    <property type="match status" value="1"/>
</dbReference>
<gene>
    <name evidence="2" type="ORF">EZS28_031575</name>
</gene>
<dbReference type="PROSITE" id="PS50011">
    <property type="entry name" value="PROTEIN_KINASE_DOM"/>
    <property type="match status" value="1"/>
</dbReference>
<proteinExistence type="predicted"/>
<dbReference type="Proteomes" id="UP000324800">
    <property type="component" value="Unassembled WGS sequence"/>
</dbReference>
<dbReference type="InterPro" id="IPR000719">
    <property type="entry name" value="Prot_kinase_dom"/>
</dbReference>
<dbReference type="PANTHER" id="PTHR24348:SF68">
    <property type="entry name" value="SERINE_THREONINE-PROTEIN KINASE ATG1C"/>
    <property type="match status" value="1"/>
</dbReference>
<dbReference type="PANTHER" id="PTHR24348">
    <property type="entry name" value="SERINE/THREONINE-PROTEIN KINASE UNC-51-RELATED"/>
    <property type="match status" value="1"/>
</dbReference>
<dbReference type="AlphaFoldDB" id="A0A5J4UR23"/>
<sequence length="249" mass="27933">MELLEVYLSHNSQLGIIAAKIMQSEKFDQREWDAAGRLNQAKSFENNVVILMSYANAKSLDVIIQDKKQNLQSGTYRALAKQILEGVRMIHAAGIIHSSKVKIADFGTAKIITSLNLNVTALGTPKIMAPELLLGTSIGTNKVDMWSVGVVLFQLATHEQPIQAESIPDLQRKMGMLKRITRHPAIVDNILWDLLSQLLEFDPDRRISAEQALQHPYFTSPQAFTEVSIQSRIIAQKCMLNERQLDNEI</sequence>
<dbReference type="InterPro" id="IPR045269">
    <property type="entry name" value="Atg1-like"/>
</dbReference>
<accession>A0A5J4UR23</accession>
<reference evidence="2 3" key="1">
    <citation type="submission" date="2019-03" db="EMBL/GenBank/DDBJ databases">
        <title>Single cell metagenomics reveals metabolic interactions within the superorganism composed of flagellate Streblomastix strix and complex community of Bacteroidetes bacteria on its surface.</title>
        <authorList>
            <person name="Treitli S.C."/>
            <person name="Kolisko M."/>
            <person name="Husnik F."/>
            <person name="Keeling P."/>
            <person name="Hampl V."/>
        </authorList>
    </citation>
    <scope>NUCLEOTIDE SEQUENCE [LARGE SCALE GENOMIC DNA]</scope>
    <source>
        <strain evidence="2">ST1C</strain>
    </source>
</reference>
<dbReference type="GO" id="GO:0005737">
    <property type="term" value="C:cytoplasm"/>
    <property type="evidence" value="ECO:0007669"/>
    <property type="project" value="TreeGrafter"/>
</dbReference>
<dbReference type="InterPro" id="IPR011009">
    <property type="entry name" value="Kinase-like_dom_sf"/>
</dbReference>
<feature type="domain" description="Protein kinase" evidence="1">
    <location>
        <begin position="1"/>
        <end position="218"/>
    </location>
</feature>
<evidence type="ECO:0000313" key="2">
    <source>
        <dbReference type="EMBL" id="KAA6372898.1"/>
    </source>
</evidence>
<dbReference type="EMBL" id="SNRW01013197">
    <property type="protein sequence ID" value="KAA6372898.1"/>
    <property type="molecule type" value="Genomic_DNA"/>
</dbReference>
<dbReference type="GO" id="GO:0005524">
    <property type="term" value="F:ATP binding"/>
    <property type="evidence" value="ECO:0007669"/>
    <property type="project" value="InterPro"/>
</dbReference>
<organism evidence="2 3">
    <name type="scientific">Streblomastix strix</name>
    <dbReference type="NCBI Taxonomy" id="222440"/>
    <lineage>
        <taxon>Eukaryota</taxon>
        <taxon>Metamonada</taxon>
        <taxon>Preaxostyla</taxon>
        <taxon>Oxymonadida</taxon>
        <taxon>Streblomastigidae</taxon>
        <taxon>Streblomastix</taxon>
    </lineage>
</organism>